<feature type="domain" description="JmjC" evidence="2">
    <location>
        <begin position="620"/>
        <end position="775"/>
    </location>
</feature>
<dbReference type="Pfam" id="PF13621">
    <property type="entry name" value="Cupin_8"/>
    <property type="match status" value="1"/>
</dbReference>
<evidence type="ECO:0000313" key="3">
    <source>
        <dbReference type="EMBL" id="EGD76785.1"/>
    </source>
</evidence>
<evidence type="ECO:0000259" key="2">
    <source>
        <dbReference type="PROSITE" id="PS51184"/>
    </source>
</evidence>
<dbReference type="Gene3D" id="3.40.50.300">
    <property type="entry name" value="P-loop containing nucleotide triphosphate hydrolases"/>
    <property type="match status" value="1"/>
</dbReference>
<dbReference type="InterPro" id="IPR003347">
    <property type="entry name" value="JmjC_dom"/>
</dbReference>
<dbReference type="InterPro" id="IPR027417">
    <property type="entry name" value="P-loop_NTPase"/>
</dbReference>
<dbReference type="GeneID" id="16071719"/>
<evidence type="ECO:0000313" key="4">
    <source>
        <dbReference type="Proteomes" id="UP000007799"/>
    </source>
</evidence>
<dbReference type="Proteomes" id="UP000007799">
    <property type="component" value="Unassembled WGS sequence"/>
</dbReference>
<dbReference type="KEGG" id="sre:PTSG_08136"/>
<dbReference type="eggNOG" id="KOG2132">
    <property type="taxonomic scope" value="Eukaryota"/>
</dbReference>
<evidence type="ECO:0000256" key="1">
    <source>
        <dbReference type="SAM" id="Phobius"/>
    </source>
</evidence>
<dbReference type="PROSITE" id="PS51184">
    <property type="entry name" value="JMJC"/>
    <property type="match status" value="1"/>
</dbReference>
<sequence>MRLFKSGSTVPVLMATAIVGLLLYTIHLHTSYRKDMQELQAPAAHGHVDRHLFSSKKSKRSVTRIPDGYFPISVGRCQGMKTKVELCRLNIEAYTAEPYKYPMFKDLLRVSNCKGNTMTVTLNDLRFGIPETLDPAGFVFHESRVGSTLIANILAADPDNLVFSESAPPPAIALHCPAPLPEKAEMMRVLLRAMSNSVRHKRLFFKFQSVNANAIPLYTEAFPEVPWMFVYRDPVEVMASHFKQKVPAGAKVPCLRAKNSPTPLHRRYIRSKNPSDEEFCAAHLATLCDSALHALDSSPNGIAVNYHDLPDVLYTRVFPVHFGYTPTPSVKRNMVNVAQEYSKGRAGVKKFSDDSKTKQDRASEQLRTFAESTLRPLYTELEGHYHKYMDQVDVTPRVLPERKPVEGFGEIQIDMKQGGANGGGIENTFSRLLNQHPYPSDRRYMAQLAQRNKNSFDGEPYYPDEALIKRYEPYPPLKPLPTFLNEWPPDEPDVPDIPGIEHGTLERFDYQNETQRKRAEYLRWHEVPFVLHNVPMINDVAEKWGSDEYLIKRFGNTKHSVTKSTSNHFMYYNRRGAKQQKNYKPPTSSATMTFKQWLQKAYETDKASLNDDHYYLQLNSVGPNSWIREDFPEWVPQHNFFLVDPSQNRGINCRFGARGIIAEAHYDGGRNFVTILRGAKRYILLPPEECPNLYLYPRGHPEARHAKADWSDLDLNEFPKMKNAMAAQVVLRAGDVLYIPSYWFHYIVSTGVNAQCNTRSGLSIRGRKEIADCGFY</sequence>
<keyword evidence="1" id="KW-0472">Membrane</keyword>
<dbReference type="Gene3D" id="2.60.120.10">
    <property type="entry name" value="Jelly Rolls"/>
    <property type="match status" value="1"/>
</dbReference>
<reference evidence="3" key="1">
    <citation type="submission" date="2009-08" db="EMBL/GenBank/DDBJ databases">
        <title>Annotation of Salpingoeca rosetta.</title>
        <authorList>
            <consortium name="The Broad Institute Genome Sequencing Platform"/>
            <person name="Russ C."/>
            <person name="Cuomo C."/>
            <person name="Burger G."/>
            <person name="Gray M.W."/>
            <person name="Holland P.W.H."/>
            <person name="King N."/>
            <person name="Lang F.B.F."/>
            <person name="Roger A.J."/>
            <person name="Ruiz-Trillo I."/>
            <person name="Young S.K."/>
            <person name="Zeng Q."/>
            <person name="Gargeya S."/>
            <person name="Alvarado L."/>
            <person name="Berlin A."/>
            <person name="Chapman S.B."/>
            <person name="Chen Z."/>
            <person name="Freedman E."/>
            <person name="Gellesch M."/>
            <person name="Goldberg J."/>
            <person name="Griggs A."/>
            <person name="Gujja S."/>
            <person name="Heilman E."/>
            <person name="Heiman D."/>
            <person name="Howarth C."/>
            <person name="Mehta T."/>
            <person name="Neiman D."/>
            <person name="Pearson M."/>
            <person name="Roberts A."/>
            <person name="Saif S."/>
            <person name="Shea T."/>
            <person name="Shenoy N."/>
            <person name="Sisk P."/>
            <person name="Stolte C."/>
            <person name="Sykes S."/>
            <person name="White J."/>
            <person name="Yandava C."/>
            <person name="Haas B."/>
            <person name="Nusbaum C."/>
            <person name="Birren B."/>
        </authorList>
    </citation>
    <scope>NUCLEOTIDE SEQUENCE [LARGE SCALE GENOMIC DNA]</scope>
    <source>
        <strain evidence="3">ATCC 50818</strain>
    </source>
</reference>
<dbReference type="InParanoid" id="F2UI36"/>
<dbReference type="InterPro" id="IPR014710">
    <property type="entry name" value="RmlC-like_jellyroll"/>
</dbReference>
<dbReference type="PANTHER" id="PTHR12461:SF98">
    <property type="entry name" value="CUPIN-LIKE DOMAIN-CONTAINING PROTEIN"/>
    <property type="match status" value="1"/>
</dbReference>
<dbReference type="RefSeq" id="XP_004991157.1">
    <property type="nucleotide sequence ID" value="XM_004991100.1"/>
</dbReference>
<organism evidence="4">
    <name type="scientific">Salpingoeca rosetta (strain ATCC 50818 / BSB-021)</name>
    <dbReference type="NCBI Taxonomy" id="946362"/>
    <lineage>
        <taxon>Eukaryota</taxon>
        <taxon>Choanoflagellata</taxon>
        <taxon>Craspedida</taxon>
        <taxon>Salpingoecidae</taxon>
        <taxon>Salpingoeca</taxon>
    </lineage>
</organism>
<dbReference type="AlphaFoldDB" id="F2UI36"/>
<dbReference type="SUPFAM" id="SSF51197">
    <property type="entry name" value="Clavaminate synthase-like"/>
    <property type="match status" value="1"/>
</dbReference>
<keyword evidence="4" id="KW-1185">Reference proteome</keyword>
<dbReference type="OMA" id="NRGINCR"/>
<dbReference type="EMBL" id="GL832975">
    <property type="protein sequence ID" value="EGD76785.1"/>
    <property type="molecule type" value="Genomic_DNA"/>
</dbReference>
<dbReference type="OrthoDB" id="415358at2759"/>
<dbReference type="SMART" id="SM00558">
    <property type="entry name" value="JmjC"/>
    <property type="match status" value="1"/>
</dbReference>
<keyword evidence="1" id="KW-0812">Transmembrane</keyword>
<keyword evidence="1" id="KW-1133">Transmembrane helix</keyword>
<dbReference type="InterPro" id="IPR041667">
    <property type="entry name" value="Cupin_8"/>
</dbReference>
<name>F2UI36_SALR5</name>
<protein>
    <recommendedName>
        <fullName evidence="2">JmjC domain-containing protein</fullName>
    </recommendedName>
</protein>
<proteinExistence type="predicted"/>
<dbReference type="STRING" id="946362.F2UI36"/>
<dbReference type="PANTHER" id="PTHR12461">
    <property type="entry name" value="HYPOXIA-INDUCIBLE FACTOR 1 ALPHA INHIBITOR-RELATED"/>
    <property type="match status" value="1"/>
</dbReference>
<dbReference type="SUPFAM" id="SSF52540">
    <property type="entry name" value="P-loop containing nucleoside triphosphate hydrolases"/>
    <property type="match status" value="1"/>
</dbReference>
<accession>F2UI36</accession>
<feature type="transmembrane region" description="Helical" evidence="1">
    <location>
        <begin position="12"/>
        <end position="32"/>
    </location>
</feature>
<gene>
    <name evidence="3" type="ORF">PTSG_08136</name>
</gene>